<dbReference type="PROSITE" id="PS51186">
    <property type="entry name" value="GNAT"/>
    <property type="match status" value="1"/>
</dbReference>
<keyword evidence="1 4" id="KW-0808">Transferase</keyword>
<dbReference type="PANTHER" id="PTHR43877">
    <property type="entry name" value="AMINOALKYLPHOSPHONATE N-ACETYLTRANSFERASE-RELATED-RELATED"/>
    <property type="match status" value="1"/>
</dbReference>
<organism evidence="4 5">
    <name type="scientific">Streptomyces candidus</name>
    <dbReference type="NCBI Taxonomy" id="67283"/>
    <lineage>
        <taxon>Bacteria</taxon>
        <taxon>Bacillati</taxon>
        <taxon>Actinomycetota</taxon>
        <taxon>Actinomycetes</taxon>
        <taxon>Kitasatosporales</taxon>
        <taxon>Streptomycetaceae</taxon>
        <taxon>Streptomyces</taxon>
    </lineage>
</organism>
<dbReference type="SUPFAM" id="SSF55729">
    <property type="entry name" value="Acyl-CoA N-acyltransferases (Nat)"/>
    <property type="match status" value="1"/>
</dbReference>
<dbReference type="InterPro" id="IPR050832">
    <property type="entry name" value="Bact_Acetyltransf"/>
</dbReference>
<dbReference type="Gene3D" id="3.40.630.30">
    <property type="match status" value="1"/>
</dbReference>
<evidence type="ECO:0000256" key="1">
    <source>
        <dbReference type="ARBA" id="ARBA00022679"/>
    </source>
</evidence>
<evidence type="ECO:0000256" key="2">
    <source>
        <dbReference type="ARBA" id="ARBA00023315"/>
    </source>
</evidence>
<dbReference type="PANTHER" id="PTHR43877:SF2">
    <property type="entry name" value="AMINOALKYLPHOSPHONATE N-ACETYLTRANSFERASE-RELATED"/>
    <property type="match status" value="1"/>
</dbReference>
<dbReference type="Pfam" id="PF00583">
    <property type="entry name" value="Acetyltransf_1"/>
    <property type="match status" value="1"/>
</dbReference>
<evidence type="ECO:0000259" key="3">
    <source>
        <dbReference type="PROSITE" id="PS51186"/>
    </source>
</evidence>
<evidence type="ECO:0000313" key="5">
    <source>
        <dbReference type="Proteomes" id="UP000540423"/>
    </source>
</evidence>
<reference evidence="4 5" key="1">
    <citation type="submission" date="2020-08" db="EMBL/GenBank/DDBJ databases">
        <title>Genomic Encyclopedia of Type Strains, Phase IV (KMG-IV): sequencing the most valuable type-strain genomes for metagenomic binning, comparative biology and taxonomic classification.</title>
        <authorList>
            <person name="Goeker M."/>
        </authorList>
    </citation>
    <scope>NUCLEOTIDE SEQUENCE [LARGE SCALE GENOMIC DNA]</scope>
    <source>
        <strain evidence="4 5">DSM 40141</strain>
    </source>
</reference>
<comment type="caution">
    <text evidence="4">The sequence shown here is derived from an EMBL/GenBank/DDBJ whole genome shotgun (WGS) entry which is preliminary data.</text>
</comment>
<name>A0A7X0LTB7_9ACTN</name>
<feature type="domain" description="N-acetyltransferase" evidence="3">
    <location>
        <begin position="1"/>
        <end position="141"/>
    </location>
</feature>
<evidence type="ECO:0000313" key="4">
    <source>
        <dbReference type="EMBL" id="MBB6439274.1"/>
    </source>
</evidence>
<dbReference type="RefSeq" id="WP_229923451.1">
    <property type="nucleotide sequence ID" value="NZ_BNBN01000006.1"/>
</dbReference>
<dbReference type="InterPro" id="IPR000182">
    <property type="entry name" value="GNAT_dom"/>
</dbReference>
<dbReference type="GO" id="GO:0016747">
    <property type="term" value="F:acyltransferase activity, transferring groups other than amino-acyl groups"/>
    <property type="evidence" value="ECO:0007669"/>
    <property type="project" value="InterPro"/>
</dbReference>
<dbReference type="EMBL" id="JACHEM010000019">
    <property type="protein sequence ID" value="MBB6439274.1"/>
    <property type="molecule type" value="Genomic_DNA"/>
</dbReference>
<dbReference type="InterPro" id="IPR016181">
    <property type="entry name" value="Acyl_CoA_acyltransferase"/>
</dbReference>
<proteinExistence type="predicted"/>
<dbReference type="AlphaFoldDB" id="A0A7X0LTB7"/>
<protein>
    <submittedName>
        <fullName evidence="4">GNAT superfamily N-acetyltransferase</fullName>
    </submittedName>
</protein>
<dbReference type="CDD" id="cd04301">
    <property type="entry name" value="NAT_SF"/>
    <property type="match status" value="1"/>
</dbReference>
<accession>A0A7X0LTB7</accession>
<sequence length="144" mass="15628">MGTTLDLDADVRARRRGVVEDRFEPGAAPTSADIAVFALARAEDGTPLGCAGLRALGDAAGELKRMYVIPAGRGTGVAPALLEFLEQWARDRGWTRLRLETGLSQPDAVHFCTRSGYRRIPDFGTYTGLESTSLCFERELTPVL</sequence>
<keyword evidence="5" id="KW-1185">Reference proteome</keyword>
<dbReference type="Proteomes" id="UP000540423">
    <property type="component" value="Unassembled WGS sequence"/>
</dbReference>
<keyword evidence="2" id="KW-0012">Acyltransferase</keyword>
<gene>
    <name evidence="4" type="ORF">HNQ79_005786</name>
</gene>